<feature type="non-terminal residue" evidence="2">
    <location>
        <position position="1"/>
    </location>
</feature>
<keyword evidence="1" id="KW-0812">Transmembrane</keyword>
<accession>X1N079</accession>
<evidence type="ECO:0000313" key="2">
    <source>
        <dbReference type="EMBL" id="GAI20300.1"/>
    </source>
</evidence>
<name>X1N079_9ZZZZ</name>
<comment type="caution">
    <text evidence="2">The sequence shown here is derived from an EMBL/GenBank/DDBJ whole genome shotgun (WGS) entry which is preliminary data.</text>
</comment>
<sequence length="41" mass="4835">LKILFEPGAYIVGICGMVFAYTGWHFFHTLFYFGLFLRLNM</sequence>
<protein>
    <submittedName>
        <fullName evidence="2">Uncharacterized protein</fullName>
    </submittedName>
</protein>
<keyword evidence="1" id="KW-0472">Membrane</keyword>
<proteinExistence type="predicted"/>
<keyword evidence="1" id="KW-1133">Transmembrane helix</keyword>
<feature type="transmembrane region" description="Helical" evidence="1">
    <location>
        <begin position="9"/>
        <end position="35"/>
    </location>
</feature>
<evidence type="ECO:0000256" key="1">
    <source>
        <dbReference type="SAM" id="Phobius"/>
    </source>
</evidence>
<gene>
    <name evidence="2" type="ORF">S06H3_33217</name>
</gene>
<reference evidence="2" key="1">
    <citation type="journal article" date="2014" name="Front. Microbiol.">
        <title>High frequency of phylogenetically diverse reductive dehalogenase-homologous genes in deep subseafloor sedimentary metagenomes.</title>
        <authorList>
            <person name="Kawai M."/>
            <person name="Futagami T."/>
            <person name="Toyoda A."/>
            <person name="Takaki Y."/>
            <person name="Nishi S."/>
            <person name="Hori S."/>
            <person name="Arai W."/>
            <person name="Tsubouchi T."/>
            <person name="Morono Y."/>
            <person name="Uchiyama I."/>
            <person name="Ito T."/>
            <person name="Fujiyama A."/>
            <person name="Inagaki F."/>
            <person name="Takami H."/>
        </authorList>
    </citation>
    <scope>NUCLEOTIDE SEQUENCE</scope>
    <source>
        <strain evidence="2">Expedition CK06-06</strain>
    </source>
</reference>
<dbReference type="AlphaFoldDB" id="X1N079"/>
<dbReference type="EMBL" id="BARV01019808">
    <property type="protein sequence ID" value="GAI20300.1"/>
    <property type="molecule type" value="Genomic_DNA"/>
</dbReference>
<organism evidence="2">
    <name type="scientific">marine sediment metagenome</name>
    <dbReference type="NCBI Taxonomy" id="412755"/>
    <lineage>
        <taxon>unclassified sequences</taxon>
        <taxon>metagenomes</taxon>
        <taxon>ecological metagenomes</taxon>
    </lineage>
</organism>